<feature type="region of interest" description="Disordered" evidence="2">
    <location>
        <begin position="335"/>
        <end position="375"/>
    </location>
</feature>
<gene>
    <name evidence="3" type="ORF">KL933_003751</name>
</gene>
<evidence type="ECO:0000256" key="2">
    <source>
        <dbReference type="SAM" id="MobiDB-lite"/>
    </source>
</evidence>
<dbReference type="EMBL" id="JAHLUH010000010">
    <property type="protein sequence ID" value="KAG7726309.1"/>
    <property type="molecule type" value="Genomic_DNA"/>
</dbReference>
<feature type="compositionally biased region" description="Basic and acidic residues" evidence="2">
    <location>
        <begin position="269"/>
        <end position="278"/>
    </location>
</feature>
<feature type="compositionally biased region" description="Acidic residues" evidence="2">
    <location>
        <begin position="340"/>
        <end position="349"/>
    </location>
</feature>
<accession>A0AAN6D4J1</accession>
<evidence type="ECO:0000256" key="1">
    <source>
        <dbReference type="SAM" id="Coils"/>
    </source>
</evidence>
<evidence type="ECO:0000313" key="3">
    <source>
        <dbReference type="EMBL" id="KAG7726309.1"/>
    </source>
</evidence>
<protein>
    <submittedName>
        <fullName evidence="3">Uncharacterized protein</fullName>
    </submittedName>
</protein>
<evidence type="ECO:0000313" key="4">
    <source>
        <dbReference type="Proteomes" id="UP000738402"/>
    </source>
</evidence>
<dbReference type="Proteomes" id="UP000738402">
    <property type="component" value="Unassembled WGS sequence"/>
</dbReference>
<dbReference type="AlphaFoldDB" id="A0AAN6D4J1"/>
<organism evidence="3 4">
    <name type="scientific">Ogataea haglerorum</name>
    <dbReference type="NCBI Taxonomy" id="1937702"/>
    <lineage>
        <taxon>Eukaryota</taxon>
        <taxon>Fungi</taxon>
        <taxon>Dikarya</taxon>
        <taxon>Ascomycota</taxon>
        <taxon>Saccharomycotina</taxon>
        <taxon>Pichiomycetes</taxon>
        <taxon>Pichiales</taxon>
        <taxon>Pichiaceae</taxon>
        <taxon>Ogataea</taxon>
    </lineage>
</organism>
<reference evidence="3" key="1">
    <citation type="journal article" date="2021" name="G3 (Bethesda)">
        <title>Genomic diversity, chromosomal rearrangements, and interspecies hybridization in the ogataea polymorpha species complex.</title>
        <authorList>
            <person name="Hanson S.J."/>
            <person name="Cinneide E.O."/>
            <person name="Salzberg L.I."/>
            <person name="Wolfe K.H."/>
            <person name="McGowan J."/>
            <person name="Fitzpatrick D.A."/>
            <person name="Matlin K."/>
        </authorList>
    </citation>
    <scope>NUCLEOTIDE SEQUENCE</scope>
    <source>
        <strain evidence="3">83-405-1</strain>
    </source>
</reference>
<comment type="caution">
    <text evidence="3">The sequence shown here is derived from an EMBL/GenBank/DDBJ whole genome shotgun (WGS) entry which is preliminary data.</text>
</comment>
<proteinExistence type="predicted"/>
<sequence length="375" mass="42971">MFQGSVSLRATTITVDLDEVKQYLQNLEEDLEKLKGLEESYVCEGGEKSPTVEEYLQHLNDHDTPIKHRGRFREHKVSRIYYKLRESLRGPFRKQVSHHREISPEETQKNDNLALYPSYATFPEDIQEEPDQAKSDSLDHSFSRISRASRKSEESVLLSQKRSLSRYSSVIRYPSSVVEVYIGGDLFDNHSDFNRQFSFARPRSTNGRDDNYSMASLVIPGFQTVPIRRDSLAAFNASSRRNSRLYRHLSRTLVDIEQGSGSTSNDEWQPEREHRSETHSTGVYSLISDPISGFHADRPVQSPMGDEGSAPCSTRTFNYVSAFTNVFLGHRSQEALESSIDSDDEDEDDQGSHYSILQSPPHFHRDDSRPPHRYV</sequence>
<feature type="compositionally biased region" description="Basic and acidic residues" evidence="2">
    <location>
        <begin position="363"/>
        <end position="375"/>
    </location>
</feature>
<feature type="coiled-coil region" evidence="1">
    <location>
        <begin position="17"/>
        <end position="44"/>
    </location>
</feature>
<feature type="region of interest" description="Disordered" evidence="2">
    <location>
        <begin position="257"/>
        <end position="282"/>
    </location>
</feature>
<keyword evidence="1" id="KW-0175">Coiled coil</keyword>
<name>A0AAN6D4J1_9ASCO</name>